<proteinExistence type="predicted"/>
<sequence>MQQLRADRHTKLSNTPIYELDPNTFKICFLNSRSLHKHIGDIRSNLNYSNMDINIFSETRLYHLDSNASYAMSGYTIFRNDSESAILTARPFGGTAVYIKIPFKPGYPLAKNTNGVEITIIKVVAIPHVNIIGVYGSPKVSVRQMCLALTQILNSCCSDFNVFLGDFNVNYLIQKEKVPLNNLFIRENNYRQLVSSYTTDNRTTIDHIYTNLPESQVTVHILETYFTDHQAICALIKT</sequence>
<name>A0AAU9VTW7_9CNID</name>
<keyword evidence="2" id="KW-1185">Reference proteome</keyword>
<reference evidence="1 2" key="1">
    <citation type="submission" date="2022-05" db="EMBL/GenBank/DDBJ databases">
        <authorList>
            <consortium name="Genoscope - CEA"/>
            <person name="William W."/>
        </authorList>
    </citation>
    <scope>NUCLEOTIDE SEQUENCE [LARGE SCALE GENOMIC DNA]</scope>
</reference>
<dbReference type="EMBL" id="CALNXJ010000003">
    <property type="protein sequence ID" value="CAH3036324.1"/>
    <property type="molecule type" value="Genomic_DNA"/>
</dbReference>
<dbReference type="Proteomes" id="UP001159428">
    <property type="component" value="Unassembled WGS sequence"/>
</dbReference>
<dbReference type="Gene3D" id="3.60.10.10">
    <property type="entry name" value="Endonuclease/exonuclease/phosphatase"/>
    <property type="match status" value="1"/>
</dbReference>
<evidence type="ECO:0008006" key="3">
    <source>
        <dbReference type="Google" id="ProtNLM"/>
    </source>
</evidence>
<comment type="caution">
    <text evidence="1">The sequence shown here is derived from an EMBL/GenBank/DDBJ whole genome shotgun (WGS) entry which is preliminary data.</text>
</comment>
<dbReference type="AlphaFoldDB" id="A0AAU9VTW7"/>
<protein>
    <recommendedName>
        <fullName evidence="3">Endonuclease/exonuclease/phosphatase domain-containing protein</fullName>
    </recommendedName>
</protein>
<evidence type="ECO:0000313" key="1">
    <source>
        <dbReference type="EMBL" id="CAH3036324.1"/>
    </source>
</evidence>
<dbReference type="SUPFAM" id="SSF56219">
    <property type="entry name" value="DNase I-like"/>
    <property type="match status" value="1"/>
</dbReference>
<accession>A0AAU9VTW7</accession>
<dbReference type="InterPro" id="IPR036691">
    <property type="entry name" value="Endo/exonu/phosph_ase_sf"/>
</dbReference>
<gene>
    <name evidence="1" type="ORF">PMEA_00016790</name>
</gene>
<organism evidence="1 2">
    <name type="scientific">Pocillopora meandrina</name>
    <dbReference type="NCBI Taxonomy" id="46732"/>
    <lineage>
        <taxon>Eukaryota</taxon>
        <taxon>Metazoa</taxon>
        <taxon>Cnidaria</taxon>
        <taxon>Anthozoa</taxon>
        <taxon>Hexacorallia</taxon>
        <taxon>Scleractinia</taxon>
        <taxon>Astrocoeniina</taxon>
        <taxon>Pocilloporidae</taxon>
        <taxon>Pocillopora</taxon>
    </lineage>
</organism>
<evidence type="ECO:0000313" key="2">
    <source>
        <dbReference type="Proteomes" id="UP001159428"/>
    </source>
</evidence>